<keyword evidence="4 9" id="KW-0145">Chemotaxis</keyword>
<dbReference type="Pfam" id="PF01052">
    <property type="entry name" value="FliMN_C"/>
    <property type="match status" value="1"/>
</dbReference>
<dbReference type="Pfam" id="PF02154">
    <property type="entry name" value="FliM"/>
    <property type="match status" value="1"/>
</dbReference>
<dbReference type="CDD" id="cd17908">
    <property type="entry name" value="FliM"/>
    <property type="match status" value="1"/>
</dbReference>
<evidence type="ECO:0000256" key="7">
    <source>
        <dbReference type="ARBA" id="ARBA00023143"/>
    </source>
</evidence>
<keyword evidence="11" id="KW-0282">Flagellum</keyword>
<dbReference type="AlphaFoldDB" id="A0A1L3MSH8"/>
<feature type="domain" description="Flagellar motor switch protein FliN-like C-terminal" evidence="10">
    <location>
        <begin position="254"/>
        <end position="323"/>
    </location>
</feature>
<dbReference type="Gene3D" id="3.40.1550.10">
    <property type="entry name" value="CheC-like"/>
    <property type="match status" value="1"/>
</dbReference>
<evidence type="ECO:0000256" key="2">
    <source>
        <dbReference type="ARBA" id="ARBA00021898"/>
    </source>
</evidence>
<dbReference type="GO" id="GO:0005886">
    <property type="term" value="C:plasma membrane"/>
    <property type="evidence" value="ECO:0007669"/>
    <property type="project" value="UniProtKB-SubCell"/>
</dbReference>
<evidence type="ECO:0000256" key="3">
    <source>
        <dbReference type="ARBA" id="ARBA00022475"/>
    </source>
</evidence>
<evidence type="ECO:0000313" key="11">
    <source>
        <dbReference type="EMBL" id="APH05250.1"/>
    </source>
</evidence>
<keyword evidence="3 9" id="KW-1003">Cell membrane</keyword>
<dbReference type="InterPro" id="IPR028976">
    <property type="entry name" value="CheC-like_sf"/>
</dbReference>
<dbReference type="PRINTS" id="PR00955">
    <property type="entry name" value="FLGMOTORFLIM"/>
</dbReference>
<evidence type="ECO:0000256" key="9">
    <source>
        <dbReference type="PIRNR" id="PIRNR002888"/>
    </source>
</evidence>
<sequence length="332" mass="37384">MAGDILSQSEIDALLSAISTGEMDADELKKEESSKRVKVYDFKRALRFSKDQIRSLTRIHDNFARLLTTYFSAQLRTYIQITVGSVDQLPYEEFIRSIPKMTVLNVFEVQPLEGRVLMEVNPNIAYAMMDRVMGGLGSSVNKIENLTEIETKIISSIFEKSLDSYQEAWESLVEIEPMMSEFEVNPQFLQMVSPNETVVVISLNIQVGETSGMINLCIPHVVLEPIIPKLSVHYWMQSDRKEPKPNEIDALKKQIHLAELSVSAELGSSNISIQDFLQLQIGDVIQLESTIDQPLVVKIGDKPKFTGQPGKTNKKIAVQIIDHLVRGEEDGE</sequence>
<dbReference type="EMBL" id="CP016020">
    <property type="protein sequence ID" value="APH05250.1"/>
    <property type="molecule type" value="Genomic_DNA"/>
</dbReference>
<keyword evidence="11" id="KW-0966">Cell projection</keyword>
<dbReference type="STRING" id="1547283.A9C19_11060"/>
<evidence type="ECO:0000256" key="4">
    <source>
        <dbReference type="ARBA" id="ARBA00022500"/>
    </source>
</evidence>
<evidence type="ECO:0000313" key="12">
    <source>
        <dbReference type="Proteomes" id="UP000181936"/>
    </source>
</evidence>
<evidence type="ECO:0000259" key="10">
    <source>
        <dbReference type="Pfam" id="PF01052"/>
    </source>
</evidence>
<comment type="similarity">
    <text evidence="1 9">Belongs to the FliM family.</text>
</comment>
<dbReference type="OrthoDB" id="9806941at2"/>
<dbReference type="RefSeq" id="WP_072580042.1">
    <property type="nucleotide sequence ID" value="NZ_CP016020.1"/>
</dbReference>
<dbReference type="GO" id="GO:0009425">
    <property type="term" value="C:bacterial-type flagellum basal body"/>
    <property type="evidence" value="ECO:0007669"/>
    <property type="project" value="UniProtKB-SubCell"/>
</dbReference>
<dbReference type="PANTHER" id="PTHR30034">
    <property type="entry name" value="FLAGELLAR MOTOR SWITCH PROTEIN FLIM"/>
    <property type="match status" value="1"/>
</dbReference>
<proteinExistence type="inferred from homology"/>
<dbReference type="PANTHER" id="PTHR30034:SF6">
    <property type="entry name" value="YOP PROTEINS TRANSLOCATION PROTEIN Q"/>
    <property type="match status" value="1"/>
</dbReference>
<dbReference type="PIRSF" id="PIRSF002888">
    <property type="entry name" value="FliM"/>
    <property type="match status" value="1"/>
</dbReference>
<reference evidence="11 12" key="1">
    <citation type="journal article" date="2016" name="Sci. Rep.">
        <title>Complete genome sequence and transcriptomic analysis of a novel marine strain Bacillus weihaiensis reveals the mechanism of brown algae degradation.</title>
        <authorList>
            <person name="Zhu Y."/>
            <person name="Chen P."/>
            <person name="Bao Y."/>
            <person name="Men Y."/>
            <person name="Zeng Y."/>
            <person name="Yang J."/>
            <person name="Sun J."/>
            <person name="Sun Y."/>
        </authorList>
    </citation>
    <scope>NUCLEOTIDE SEQUENCE [LARGE SCALE GENOMIC DNA]</scope>
    <source>
        <strain evidence="11 12">Alg07</strain>
    </source>
</reference>
<dbReference type="Gene3D" id="2.30.330.10">
    <property type="entry name" value="SpoA-like"/>
    <property type="match status" value="1"/>
</dbReference>
<dbReference type="Proteomes" id="UP000181936">
    <property type="component" value="Chromosome"/>
</dbReference>
<dbReference type="NCBIfam" id="TIGR01397">
    <property type="entry name" value="fliM_switch"/>
    <property type="match status" value="1"/>
</dbReference>
<evidence type="ECO:0000256" key="8">
    <source>
        <dbReference type="NCBIfam" id="TIGR01397"/>
    </source>
</evidence>
<dbReference type="SUPFAM" id="SSF103039">
    <property type="entry name" value="CheC-like"/>
    <property type="match status" value="1"/>
</dbReference>
<comment type="function">
    <text evidence="9">One of the proteins that forms a switch complex that is proposed to be located at the base of the basal body. This complex interacts with chemotaxis proteins (such as CheY) in addition to contacting components of the motor that determine the direction of flagellar rotation.</text>
</comment>
<evidence type="ECO:0000256" key="6">
    <source>
        <dbReference type="ARBA" id="ARBA00023136"/>
    </source>
</evidence>
<evidence type="ECO:0000256" key="1">
    <source>
        <dbReference type="ARBA" id="ARBA00011049"/>
    </source>
</evidence>
<dbReference type="GO" id="GO:0003774">
    <property type="term" value="F:cytoskeletal motor activity"/>
    <property type="evidence" value="ECO:0007669"/>
    <property type="project" value="InterPro"/>
</dbReference>
<keyword evidence="6 9" id="KW-0472">Membrane</keyword>
<dbReference type="InterPro" id="IPR001689">
    <property type="entry name" value="Flag_FliM"/>
</dbReference>
<dbReference type="InterPro" id="IPR001543">
    <property type="entry name" value="FliN-like_C"/>
</dbReference>
<protein>
    <recommendedName>
        <fullName evidence="2 8">Flagellar motor switch protein FliM</fullName>
    </recommendedName>
</protein>
<name>A0A1L3MSH8_9BACI</name>
<keyword evidence="12" id="KW-1185">Reference proteome</keyword>
<organism evidence="11 12">
    <name type="scientific">Bacillus weihaiensis</name>
    <dbReference type="NCBI Taxonomy" id="1547283"/>
    <lineage>
        <taxon>Bacteria</taxon>
        <taxon>Bacillati</taxon>
        <taxon>Bacillota</taxon>
        <taxon>Bacilli</taxon>
        <taxon>Bacillales</taxon>
        <taxon>Bacillaceae</taxon>
        <taxon>Bacillus</taxon>
    </lineage>
</organism>
<accession>A0A1L3MSH8</accession>
<keyword evidence="5 9" id="KW-0283">Flagellar rotation</keyword>
<comment type="subcellular location">
    <subcellularLocation>
        <location evidence="9">Cell membrane</location>
        <topology evidence="9">Peripheral membrane protein</topology>
    </subcellularLocation>
    <subcellularLocation>
        <location evidence="9">Bacterial flagellum basal body</location>
    </subcellularLocation>
</comment>
<dbReference type="KEGG" id="bwh:A9C19_11060"/>
<dbReference type="GO" id="GO:0071978">
    <property type="term" value="P:bacterial-type flagellum-dependent swarming motility"/>
    <property type="evidence" value="ECO:0007669"/>
    <property type="project" value="TreeGrafter"/>
</dbReference>
<dbReference type="GO" id="GO:0050918">
    <property type="term" value="P:positive chemotaxis"/>
    <property type="evidence" value="ECO:0007669"/>
    <property type="project" value="TreeGrafter"/>
</dbReference>
<gene>
    <name evidence="11" type="ORF">A9C19_11060</name>
</gene>
<dbReference type="SUPFAM" id="SSF101801">
    <property type="entry name" value="Surface presentation of antigens (SPOA)"/>
    <property type="match status" value="1"/>
</dbReference>
<dbReference type="InterPro" id="IPR036429">
    <property type="entry name" value="SpoA-like_sf"/>
</dbReference>
<keyword evidence="11" id="KW-0969">Cilium</keyword>
<evidence type="ECO:0000256" key="5">
    <source>
        <dbReference type="ARBA" id="ARBA00022779"/>
    </source>
</evidence>
<keyword evidence="7 9" id="KW-0975">Bacterial flagellum</keyword>